<protein>
    <recommendedName>
        <fullName evidence="4">FGFR1 oncogene partner (FOP) N-terminal dimerisation domain-containing protein</fullName>
    </recommendedName>
</protein>
<dbReference type="InterPro" id="IPR018993">
    <property type="entry name" value="FOP_dimerisation-dom_N"/>
</dbReference>
<dbReference type="Pfam" id="PF09398">
    <property type="entry name" value="FOP_dimer"/>
    <property type="match status" value="1"/>
</dbReference>
<feature type="compositionally biased region" description="Low complexity" evidence="3">
    <location>
        <begin position="437"/>
        <end position="451"/>
    </location>
</feature>
<dbReference type="EMBL" id="JAPWTJ010000073">
    <property type="protein sequence ID" value="KAJ8983475.1"/>
    <property type="molecule type" value="Genomic_DNA"/>
</dbReference>
<keyword evidence="6" id="KW-1185">Reference proteome</keyword>
<evidence type="ECO:0000313" key="5">
    <source>
        <dbReference type="EMBL" id="KAJ8983475.1"/>
    </source>
</evidence>
<feature type="region of interest" description="Disordered" evidence="3">
    <location>
        <begin position="437"/>
        <end position="462"/>
    </location>
</feature>
<evidence type="ECO:0000259" key="4">
    <source>
        <dbReference type="Pfam" id="PF09398"/>
    </source>
</evidence>
<accession>A0ABQ9JZN3</accession>
<organism evidence="5 6">
    <name type="scientific">Molorchus minor</name>
    <dbReference type="NCBI Taxonomy" id="1323400"/>
    <lineage>
        <taxon>Eukaryota</taxon>
        <taxon>Metazoa</taxon>
        <taxon>Ecdysozoa</taxon>
        <taxon>Arthropoda</taxon>
        <taxon>Hexapoda</taxon>
        <taxon>Insecta</taxon>
        <taxon>Pterygota</taxon>
        <taxon>Neoptera</taxon>
        <taxon>Endopterygota</taxon>
        <taxon>Coleoptera</taxon>
        <taxon>Polyphaga</taxon>
        <taxon>Cucujiformia</taxon>
        <taxon>Chrysomeloidea</taxon>
        <taxon>Cerambycidae</taxon>
        <taxon>Lamiinae</taxon>
        <taxon>Monochamini</taxon>
        <taxon>Molorchus</taxon>
    </lineage>
</organism>
<gene>
    <name evidence="5" type="ORF">NQ317_014933</name>
</gene>
<sequence>MSVEEEIELKDLVAQTLESNGCLARIRAQLRASIFLALDEDAKLSKQQPLLNNKVNTHLETEEGKAMFCIVREFLEFFSLYFTISVFEPESYMGSGYKYEGRRKLVKDLGLDNVEDPTVPILLQLIRIAQTKPKSIDIDLHFNKNGMGESKSLSQDIETNSNLKKTDSESLISKAYNDNEKFSGTDKSRVENSLELDKINTTYELSSPTVSLRQPEHNIKKPADAETNSKDLLDNTNNKIDNKDDDTYEDTSSIAEDMAHNLDNTRVPEILTNGLDSNIEYRTNEGVLQPVLKEGKNTDKLKLSPQKPKSSLSSLSDLPPLQMSKNRVNDILPSLYSKDFKDKSNLRELDKLFDMEAEYEEDFMCSGDELSVKPDYLKSDSSMINLLEDLQSTNTPEKNKDPKQNKSPHRIISDCNKPMFKSLVNNNQIIKDKLLEGVNGNENGGSSSTISEHLDLELASSD</sequence>
<dbReference type="Proteomes" id="UP001162164">
    <property type="component" value="Unassembled WGS sequence"/>
</dbReference>
<evidence type="ECO:0000313" key="6">
    <source>
        <dbReference type="Proteomes" id="UP001162164"/>
    </source>
</evidence>
<name>A0ABQ9JZN3_9CUCU</name>
<dbReference type="PANTHER" id="PTHR15431:SF9">
    <property type="entry name" value="CENTROSOMAL PROTEIN 43"/>
    <property type="match status" value="1"/>
</dbReference>
<keyword evidence="1" id="KW-0963">Cytoplasm</keyword>
<feature type="domain" description="FGFR1 oncogene partner (FOP) N-terminal dimerisation" evidence="4">
    <location>
        <begin position="48"/>
        <end position="127"/>
    </location>
</feature>
<feature type="compositionally biased region" description="Basic and acidic residues" evidence="3">
    <location>
        <begin position="214"/>
        <end position="233"/>
    </location>
</feature>
<evidence type="ECO:0000256" key="3">
    <source>
        <dbReference type="SAM" id="MobiDB-lite"/>
    </source>
</evidence>
<feature type="region of interest" description="Disordered" evidence="3">
    <location>
        <begin position="291"/>
        <end position="322"/>
    </location>
</feature>
<feature type="compositionally biased region" description="Basic and acidic residues" evidence="3">
    <location>
        <begin position="293"/>
        <end position="302"/>
    </location>
</feature>
<feature type="compositionally biased region" description="Low complexity" evidence="3">
    <location>
        <begin position="303"/>
        <end position="322"/>
    </location>
</feature>
<dbReference type="Gene3D" id="1.20.960.40">
    <property type="match status" value="1"/>
</dbReference>
<proteinExistence type="predicted"/>
<keyword evidence="2" id="KW-0206">Cytoskeleton</keyword>
<reference evidence="5" key="1">
    <citation type="journal article" date="2023" name="Insect Mol. Biol.">
        <title>Genome sequencing provides insights into the evolution of gene families encoding plant cell wall-degrading enzymes in longhorned beetles.</title>
        <authorList>
            <person name="Shin N.R."/>
            <person name="Okamura Y."/>
            <person name="Kirsch R."/>
            <person name="Pauchet Y."/>
        </authorList>
    </citation>
    <scope>NUCLEOTIDE SEQUENCE</scope>
    <source>
        <strain evidence="5">MMC_N1</strain>
    </source>
</reference>
<feature type="region of interest" description="Disordered" evidence="3">
    <location>
        <begin position="390"/>
        <end position="412"/>
    </location>
</feature>
<dbReference type="PANTHER" id="PTHR15431">
    <property type="entry name" value="FGFR1 ONCOGENE PARTNER/LISH DOMAIN-CONTAINING PROTEIN"/>
    <property type="match status" value="1"/>
</dbReference>
<feature type="region of interest" description="Disordered" evidence="3">
    <location>
        <begin position="207"/>
        <end position="249"/>
    </location>
</feature>
<evidence type="ECO:0000256" key="1">
    <source>
        <dbReference type="ARBA" id="ARBA00022490"/>
    </source>
</evidence>
<comment type="caution">
    <text evidence="5">The sequence shown here is derived from an EMBL/GenBank/DDBJ whole genome shotgun (WGS) entry which is preliminary data.</text>
</comment>
<evidence type="ECO:0000256" key="2">
    <source>
        <dbReference type="ARBA" id="ARBA00023212"/>
    </source>
</evidence>